<accession>A0ABU8SI05</accession>
<dbReference type="Proteomes" id="UP001377804">
    <property type="component" value="Unassembled WGS sequence"/>
</dbReference>
<dbReference type="EMBL" id="JAWMWG010000006">
    <property type="protein sequence ID" value="MEJ6349016.1"/>
    <property type="molecule type" value="Genomic_DNA"/>
</dbReference>
<organism evidence="1 2">
    <name type="scientific">Holzapfeliella saturejae</name>
    <dbReference type="NCBI Taxonomy" id="3082953"/>
    <lineage>
        <taxon>Bacteria</taxon>
        <taxon>Bacillati</taxon>
        <taxon>Bacillota</taxon>
        <taxon>Bacilli</taxon>
        <taxon>Lactobacillales</taxon>
        <taxon>Lactobacillaceae</taxon>
        <taxon>Holzapfeliella</taxon>
    </lineage>
</organism>
<proteinExistence type="predicted"/>
<dbReference type="Gene3D" id="2.40.30.200">
    <property type="match status" value="1"/>
</dbReference>
<comment type="caution">
    <text evidence="1">The sequence shown here is derived from an EMBL/GenBank/DDBJ whole genome shotgun (WGS) entry which is preliminary data.</text>
</comment>
<keyword evidence="2" id="KW-1185">Reference proteome</keyword>
<evidence type="ECO:0008006" key="3">
    <source>
        <dbReference type="Google" id="ProtNLM"/>
    </source>
</evidence>
<protein>
    <recommendedName>
        <fullName evidence="3">Phage tail protein</fullName>
    </recommendedName>
</protein>
<evidence type="ECO:0000313" key="2">
    <source>
        <dbReference type="Proteomes" id="UP001377804"/>
    </source>
</evidence>
<dbReference type="RefSeq" id="WP_339970564.1">
    <property type="nucleotide sequence ID" value="NZ_JAWMWG010000006.1"/>
</dbReference>
<name>A0ABU8SI05_9LACO</name>
<reference evidence="1 2" key="1">
    <citation type="submission" date="2023-10" db="EMBL/GenBank/DDBJ databases">
        <title>Holzapfeliella saturejae sp. nov. isolated from Satureja montana flowers.</title>
        <authorList>
            <person name="Alcantara C."/>
            <person name="Zuniga M."/>
            <person name="Landete J.M."/>
            <person name="Monedero V."/>
        </authorList>
    </citation>
    <scope>NUCLEOTIDE SEQUENCE [LARGE SCALE GENOMIC DNA]</scope>
    <source>
        <strain evidence="1 2">He02</strain>
    </source>
</reference>
<gene>
    <name evidence="1" type="ORF">R4Y45_07255</name>
</gene>
<evidence type="ECO:0000313" key="1">
    <source>
        <dbReference type="EMBL" id="MEJ6349016.1"/>
    </source>
</evidence>
<sequence>MKDGAFYFNGVYSLDYELVIQSRPDRSFPIRRTNTYTVSGRNGTVYQSKDTYDNSTLSLSLVFLSEPESYRLEQVSEWFNTADYVEFIPYFDDKHSYRAKVVDKVTVQNKRSFGKAYTLDLTLSVYPMKFVIDALDPVTLTGEQTIFNTSSLRSEPTITLYGDGSLSLTVNNVSYQYVNVNGKITINTEERTVYDENGQPAPSKALGLDFPFFNEGQNHISTSADHYEVVKKFVRLAV</sequence>